<dbReference type="GO" id="GO:0003988">
    <property type="term" value="F:acetyl-CoA C-acyltransferase activity"/>
    <property type="evidence" value="ECO:0007669"/>
    <property type="project" value="UniProtKB-ARBA"/>
</dbReference>
<accession>A0A1V0B975</accession>
<dbReference type="PANTHER" id="PTHR42870:SF1">
    <property type="entry name" value="NON-SPECIFIC LIPID-TRANSFER PROTEIN-LIKE 2"/>
    <property type="match status" value="1"/>
</dbReference>
<evidence type="ECO:0000313" key="2">
    <source>
        <dbReference type="EMBL" id="AQZ96472.1"/>
    </source>
</evidence>
<keyword evidence="3" id="KW-1185">Reference proteome</keyword>
<reference evidence="2 3" key="1">
    <citation type="submission" date="2017-03" db="EMBL/GenBank/DDBJ databases">
        <title>Complete genome sequence of the novel DNRA strain Pseudomonas sp. S-6-2 isolated from Chinese polluted river sediment. Journal of Biotechnology.</title>
        <authorList>
            <person name="Li J."/>
            <person name="Xiang F."/>
            <person name="Wang L."/>
            <person name="Xi L."/>
            <person name="Liu J."/>
        </authorList>
    </citation>
    <scope>NUCLEOTIDE SEQUENCE [LARGE SCALE GENOMIC DNA]</scope>
    <source>
        <strain evidence="2 3">S-6-2</strain>
    </source>
</reference>
<dbReference type="RefSeq" id="WP_080051380.1">
    <property type="nucleotide sequence ID" value="NZ_CP020100.1"/>
</dbReference>
<dbReference type="Proteomes" id="UP000243488">
    <property type="component" value="Chromosome"/>
</dbReference>
<dbReference type="Gene3D" id="3.40.47.10">
    <property type="match status" value="1"/>
</dbReference>
<feature type="domain" description="Thiolase C-terminal" evidence="1">
    <location>
        <begin position="265"/>
        <end position="401"/>
    </location>
</feature>
<dbReference type="PIRSF" id="PIRSF000429">
    <property type="entry name" value="Ac-CoA_Ac_transf"/>
    <property type="match status" value="1"/>
</dbReference>
<proteinExistence type="predicted"/>
<dbReference type="InterPro" id="IPR016039">
    <property type="entry name" value="Thiolase-like"/>
</dbReference>
<organism evidence="2 3">
    <name type="scientific">Halopseudomonas phragmitis</name>
    <dbReference type="NCBI Taxonomy" id="1931241"/>
    <lineage>
        <taxon>Bacteria</taxon>
        <taxon>Pseudomonadati</taxon>
        <taxon>Pseudomonadota</taxon>
        <taxon>Gammaproteobacteria</taxon>
        <taxon>Pseudomonadales</taxon>
        <taxon>Pseudomonadaceae</taxon>
        <taxon>Halopseudomonas</taxon>
    </lineage>
</organism>
<dbReference type="PANTHER" id="PTHR42870">
    <property type="entry name" value="ACETYL-COA C-ACETYLTRANSFERASE"/>
    <property type="match status" value="1"/>
</dbReference>
<dbReference type="InterPro" id="IPR055140">
    <property type="entry name" value="Thiolase_C_2"/>
</dbReference>
<evidence type="ECO:0000313" key="3">
    <source>
        <dbReference type="Proteomes" id="UP000243488"/>
    </source>
</evidence>
<sequence>MGLKGTAAIVGAAQYKPEKYATAPQMFHLEQVADLAAQALADAGLKASDIDGLCINGPHFHEASSFVPAMAAEYLGIAVNFAEVVDLGGTTAVGMIWRAAAAIELGICQAVLCVIPQRMAPFGPDDDPSAMARAMRFGGHSTQYGAPEAEFDLPYGHMGQNTGYAMIAQRYAAQYGYDQRAMAKIAVDQRMSAQAHPDAIFRGQPLTIEDVLNSKMVADPLHILEIVMPVAGGAAVIVASKEVALRSKGRPAYITGFGERLGYKSPSYSPDMTETPVGPAARSAFAMAGMRPSDMHAAQIYDCYTITVLLSLEDAGFCPKGEGMRFVLENDLTYKGNFPMNTHGGQLSFGQAGSAGGFSQVVEAYQQIAGKAEERQLKVCDQVFVSGTGGVMSEQGALILQGA</sequence>
<dbReference type="KEGG" id="ppha:BVH74_17685"/>
<dbReference type="EMBL" id="CP020100">
    <property type="protein sequence ID" value="AQZ96472.1"/>
    <property type="molecule type" value="Genomic_DNA"/>
</dbReference>
<protein>
    <submittedName>
        <fullName evidence="2">Transporter</fullName>
    </submittedName>
</protein>
<name>A0A1V0B975_9GAMM</name>
<dbReference type="CDD" id="cd00829">
    <property type="entry name" value="SCP-x_thiolase"/>
    <property type="match status" value="1"/>
</dbReference>
<dbReference type="SUPFAM" id="SSF53901">
    <property type="entry name" value="Thiolase-like"/>
    <property type="match status" value="2"/>
</dbReference>
<dbReference type="Pfam" id="PF22691">
    <property type="entry name" value="Thiolase_C_1"/>
    <property type="match status" value="1"/>
</dbReference>
<evidence type="ECO:0000259" key="1">
    <source>
        <dbReference type="Pfam" id="PF22691"/>
    </source>
</evidence>
<dbReference type="STRING" id="1931241.BVH74_17685"/>
<gene>
    <name evidence="2" type="ORF">BVH74_17685</name>
</gene>
<dbReference type="InterPro" id="IPR002155">
    <property type="entry name" value="Thiolase"/>
</dbReference>
<dbReference type="AlphaFoldDB" id="A0A1V0B975"/>